<evidence type="ECO:0000313" key="2">
    <source>
        <dbReference type="Proteomes" id="UP000641646"/>
    </source>
</evidence>
<reference evidence="1" key="1">
    <citation type="journal article" date="2015" name="ISME J.">
        <title>Draft Genome Sequence of Streptomyces incarnatus NRRL8089, which Produces the Nucleoside Antibiotic Sinefungin.</title>
        <authorList>
            <person name="Oshima K."/>
            <person name="Hattori M."/>
            <person name="Shimizu H."/>
            <person name="Fukuda K."/>
            <person name="Nemoto M."/>
            <person name="Inagaki K."/>
            <person name="Tamura T."/>
        </authorList>
    </citation>
    <scope>NUCLEOTIDE SEQUENCE</scope>
    <source>
        <strain evidence="1">FACHB-1375</strain>
    </source>
</reference>
<sequence length="46" mass="5253">MINESTQKANSESPLKWTEEIKYVFSRIYPTFAMKRGIDDPSGDGN</sequence>
<keyword evidence="2" id="KW-1185">Reference proteome</keyword>
<organism evidence="1 2">
    <name type="scientific">Aerosakkonema funiforme FACHB-1375</name>
    <dbReference type="NCBI Taxonomy" id="2949571"/>
    <lineage>
        <taxon>Bacteria</taxon>
        <taxon>Bacillati</taxon>
        <taxon>Cyanobacteriota</taxon>
        <taxon>Cyanophyceae</taxon>
        <taxon>Oscillatoriophycideae</taxon>
        <taxon>Aerosakkonematales</taxon>
        <taxon>Aerosakkonemataceae</taxon>
        <taxon>Aerosakkonema</taxon>
    </lineage>
</organism>
<dbReference type="AlphaFoldDB" id="A0A926VJC8"/>
<accession>A0A926VJC8</accession>
<gene>
    <name evidence="1" type="ORF">H6G03_22455</name>
</gene>
<name>A0A926VJC8_9CYAN</name>
<protein>
    <submittedName>
        <fullName evidence="1">Uncharacterized protein</fullName>
    </submittedName>
</protein>
<proteinExistence type="predicted"/>
<comment type="caution">
    <text evidence="1">The sequence shown here is derived from an EMBL/GenBank/DDBJ whole genome shotgun (WGS) entry which is preliminary data.</text>
</comment>
<dbReference type="EMBL" id="JACJPW010000064">
    <property type="protein sequence ID" value="MBD2183792.1"/>
    <property type="molecule type" value="Genomic_DNA"/>
</dbReference>
<reference evidence="1" key="2">
    <citation type="submission" date="2020-08" db="EMBL/GenBank/DDBJ databases">
        <authorList>
            <person name="Chen M."/>
            <person name="Teng W."/>
            <person name="Zhao L."/>
            <person name="Hu C."/>
            <person name="Zhou Y."/>
            <person name="Han B."/>
            <person name="Song L."/>
            <person name="Shu W."/>
        </authorList>
    </citation>
    <scope>NUCLEOTIDE SEQUENCE</scope>
    <source>
        <strain evidence="1">FACHB-1375</strain>
    </source>
</reference>
<evidence type="ECO:0000313" key="1">
    <source>
        <dbReference type="EMBL" id="MBD2183792.1"/>
    </source>
</evidence>
<dbReference type="RefSeq" id="WP_190468866.1">
    <property type="nucleotide sequence ID" value="NZ_JACJPW010000064.1"/>
</dbReference>
<dbReference type="Proteomes" id="UP000641646">
    <property type="component" value="Unassembled WGS sequence"/>
</dbReference>